<keyword evidence="6 8" id="KW-1133">Transmembrane helix</keyword>
<evidence type="ECO:0000256" key="6">
    <source>
        <dbReference type="ARBA" id="ARBA00022989"/>
    </source>
</evidence>
<comment type="similarity">
    <text evidence="2 8">Belongs to the Casparian strip membrane proteins (CASP) family.</text>
</comment>
<dbReference type="InterPro" id="IPR006702">
    <property type="entry name" value="CASP_dom"/>
</dbReference>
<dbReference type="AlphaFoldDB" id="A0AAV5MVI9"/>
<keyword evidence="4 8" id="KW-1003">Cell membrane</keyword>
<comment type="subunit">
    <text evidence="3 8">Homodimer and heterodimers.</text>
</comment>
<feature type="transmembrane region" description="Helical" evidence="8">
    <location>
        <begin position="20"/>
        <end position="40"/>
    </location>
</feature>
<dbReference type="PANTHER" id="PTHR33573">
    <property type="entry name" value="CASP-LIKE PROTEIN 4A4"/>
    <property type="match status" value="1"/>
</dbReference>
<reference evidence="10 11" key="1">
    <citation type="journal article" date="2021" name="Commun. Biol.">
        <title>The genome of Shorea leprosula (Dipterocarpaceae) highlights the ecological relevance of drought in aseasonal tropical rainforests.</title>
        <authorList>
            <person name="Ng K.K.S."/>
            <person name="Kobayashi M.J."/>
            <person name="Fawcett J.A."/>
            <person name="Hatakeyama M."/>
            <person name="Paape T."/>
            <person name="Ng C.H."/>
            <person name="Ang C.C."/>
            <person name="Tnah L.H."/>
            <person name="Lee C.T."/>
            <person name="Nishiyama T."/>
            <person name="Sese J."/>
            <person name="O'Brien M.J."/>
            <person name="Copetti D."/>
            <person name="Mohd Noor M.I."/>
            <person name="Ong R.C."/>
            <person name="Putra M."/>
            <person name="Sireger I.Z."/>
            <person name="Indrioko S."/>
            <person name="Kosugi Y."/>
            <person name="Izuno A."/>
            <person name="Isagi Y."/>
            <person name="Lee S.L."/>
            <person name="Shimizu K.K."/>
        </authorList>
    </citation>
    <scope>NUCLEOTIDE SEQUENCE [LARGE SCALE GENOMIC DNA]</scope>
    <source>
        <strain evidence="10">214</strain>
    </source>
</reference>
<feature type="domain" description="Casparian strip membrane protein" evidence="9">
    <location>
        <begin position="16"/>
        <end position="142"/>
    </location>
</feature>
<accession>A0AAV5MVI9</accession>
<protein>
    <recommendedName>
        <fullName evidence="8">CASP-like protein</fullName>
    </recommendedName>
</protein>
<comment type="caution">
    <text evidence="10">The sequence shown here is derived from an EMBL/GenBank/DDBJ whole genome shotgun (WGS) entry which is preliminary data.</text>
</comment>
<feature type="transmembrane region" description="Helical" evidence="8">
    <location>
        <begin position="73"/>
        <end position="94"/>
    </location>
</feature>
<proteinExistence type="inferred from homology"/>
<evidence type="ECO:0000313" key="11">
    <source>
        <dbReference type="Proteomes" id="UP001054252"/>
    </source>
</evidence>
<evidence type="ECO:0000313" key="10">
    <source>
        <dbReference type="EMBL" id="GKV52868.1"/>
    </source>
</evidence>
<evidence type="ECO:0000256" key="7">
    <source>
        <dbReference type="ARBA" id="ARBA00023136"/>
    </source>
</evidence>
<sequence>MDQPQPQPPPPPPPPRSHRLITLVLKPLTIIFLLAALVVLTTDTGTFDYFELDGECIHFNDIRSYKDIYSYRYLLGTCVIGMAYTLLQIVLSFYHISTGKLLSSPTFDFYGDKVLSYTLVTGAAAGFGATSDMRNNKINPKWK</sequence>
<organism evidence="10 11">
    <name type="scientific">Rubroshorea leprosula</name>
    <dbReference type="NCBI Taxonomy" id="152421"/>
    <lineage>
        <taxon>Eukaryota</taxon>
        <taxon>Viridiplantae</taxon>
        <taxon>Streptophyta</taxon>
        <taxon>Embryophyta</taxon>
        <taxon>Tracheophyta</taxon>
        <taxon>Spermatophyta</taxon>
        <taxon>Magnoliopsida</taxon>
        <taxon>eudicotyledons</taxon>
        <taxon>Gunneridae</taxon>
        <taxon>Pentapetalae</taxon>
        <taxon>rosids</taxon>
        <taxon>malvids</taxon>
        <taxon>Malvales</taxon>
        <taxon>Dipterocarpaceae</taxon>
        <taxon>Rubroshorea</taxon>
    </lineage>
</organism>
<keyword evidence="11" id="KW-1185">Reference proteome</keyword>
<evidence type="ECO:0000256" key="4">
    <source>
        <dbReference type="ARBA" id="ARBA00022475"/>
    </source>
</evidence>
<evidence type="ECO:0000256" key="8">
    <source>
        <dbReference type="RuleBase" id="RU361233"/>
    </source>
</evidence>
<evidence type="ECO:0000256" key="2">
    <source>
        <dbReference type="ARBA" id="ARBA00007651"/>
    </source>
</evidence>
<comment type="subcellular location">
    <subcellularLocation>
        <location evidence="1 8">Cell membrane</location>
        <topology evidence="1 8">Multi-pass membrane protein</topology>
    </subcellularLocation>
</comment>
<name>A0AAV5MVI9_9ROSI</name>
<dbReference type="Proteomes" id="UP001054252">
    <property type="component" value="Unassembled WGS sequence"/>
</dbReference>
<feature type="transmembrane region" description="Helical" evidence="8">
    <location>
        <begin position="114"/>
        <end position="133"/>
    </location>
</feature>
<gene>
    <name evidence="10" type="ORF">SLEP1_g59424</name>
</gene>
<dbReference type="Pfam" id="PF04535">
    <property type="entry name" value="CASP_dom"/>
    <property type="match status" value="1"/>
</dbReference>
<dbReference type="PANTHER" id="PTHR33573:SF40">
    <property type="entry name" value="CASP-LIKE PROTEIN 4D2"/>
    <property type="match status" value="1"/>
</dbReference>
<evidence type="ECO:0000256" key="5">
    <source>
        <dbReference type="ARBA" id="ARBA00022692"/>
    </source>
</evidence>
<keyword evidence="7 8" id="KW-0472">Membrane</keyword>
<dbReference type="EMBL" id="BPVZ01000897">
    <property type="protein sequence ID" value="GKV52868.1"/>
    <property type="molecule type" value="Genomic_DNA"/>
</dbReference>
<dbReference type="GO" id="GO:0005886">
    <property type="term" value="C:plasma membrane"/>
    <property type="evidence" value="ECO:0007669"/>
    <property type="project" value="UniProtKB-SubCell"/>
</dbReference>
<evidence type="ECO:0000256" key="1">
    <source>
        <dbReference type="ARBA" id="ARBA00004651"/>
    </source>
</evidence>
<keyword evidence="5 8" id="KW-0812">Transmembrane</keyword>
<evidence type="ECO:0000259" key="9">
    <source>
        <dbReference type="Pfam" id="PF04535"/>
    </source>
</evidence>
<comment type="caution">
    <text evidence="8">Lacks conserved residue(s) required for the propagation of feature annotation.</text>
</comment>
<evidence type="ECO:0000256" key="3">
    <source>
        <dbReference type="ARBA" id="ARBA00011489"/>
    </source>
</evidence>